<accession>A0ABN8QGN5</accession>
<evidence type="ECO:0000313" key="1">
    <source>
        <dbReference type="EMBL" id="CAH3162404.1"/>
    </source>
</evidence>
<dbReference type="Proteomes" id="UP001159405">
    <property type="component" value="Unassembled WGS sequence"/>
</dbReference>
<comment type="caution">
    <text evidence="1">The sequence shown here is derived from an EMBL/GenBank/DDBJ whole genome shotgun (WGS) entry which is preliminary data.</text>
</comment>
<evidence type="ECO:0000313" key="2">
    <source>
        <dbReference type="Proteomes" id="UP001159405"/>
    </source>
</evidence>
<name>A0ABN8QGN5_9CNID</name>
<reference evidence="1 2" key="1">
    <citation type="submission" date="2022-05" db="EMBL/GenBank/DDBJ databases">
        <authorList>
            <consortium name="Genoscope - CEA"/>
            <person name="William W."/>
        </authorList>
    </citation>
    <scope>NUCLEOTIDE SEQUENCE [LARGE SCALE GENOMIC DNA]</scope>
</reference>
<organism evidence="1 2">
    <name type="scientific">Porites lobata</name>
    <dbReference type="NCBI Taxonomy" id="104759"/>
    <lineage>
        <taxon>Eukaryota</taxon>
        <taxon>Metazoa</taxon>
        <taxon>Cnidaria</taxon>
        <taxon>Anthozoa</taxon>
        <taxon>Hexacorallia</taxon>
        <taxon>Scleractinia</taxon>
        <taxon>Fungiina</taxon>
        <taxon>Poritidae</taxon>
        <taxon>Porites</taxon>
    </lineage>
</organism>
<gene>
    <name evidence="1" type="ORF">PLOB_00005285</name>
</gene>
<evidence type="ECO:0008006" key="3">
    <source>
        <dbReference type="Google" id="ProtNLM"/>
    </source>
</evidence>
<dbReference type="InterPro" id="IPR036691">
    <property type="entry name" value="Endo/exonu/phosph_ase_sf"/>
</dbReference>
<dbReference type="EMBL" id="CALNXK010000123">
    <property type="protein sequence ID" value="CAH3162404.1"/>
    <property type="molecule type" value="Genomic_DNA"/>
</dbReference>
<proteinExistence type="predicted"/>
<dbReference type="Gene3D" id="3.60.10.10">
    <property type="entry name" value="Endonuclease/exonuclease/phosphatase"/>
    <property type="match status" value="1"/>
</dbReference>
<keyword evidence="2" id="KW-1185">Reference proteome</keyword>
<sequence>MFCRLMNRLAITRFIFPVTRSFAVIENMIVGLVRAFISIIQSLENLCIEIHKPRSKPFLIVTWYRPTSSSTEIFSHLETLIGKLDSENAEFYLMGDFN</sequence>
<protein>
    <recommendedName>
        <fullName evidence="3">Endonuclease/exonuclease/phosphatase domain-containing protein</fullName>
    </recommendedName>
</protein>